<dbReference type="GO" id="GO:0005886">
    <property type="term" value="C:plasma membrane"/>
    <property type="evidence" value="ECO:0007669"/>
    <property type="project" value="UniProtKB-SubCell"/>
</dbReference>
<dbReference type="GO" id="GO:0022857">
    <property type="term" value="F:transmembrane transporter activity"/>
    <property type="evidence" value="ECO:0007669"/>
    <property type="project" value="InterPro"/>
</dbReference>
<keyword evidence="10 13" id="KW-1133">Transmembrane helix</keyword>
<keyword evidence="9 12" id="KW-0653">Protein transport</keyword>
<evidence type="ECO:0000256" key="3">
    <source>
        <dbReference type="ARBA" id="ARBA00005811"/>
    </source>
</evidence>
<keyword evidence="5 12" id="KW-0813">Transport</keyword>
<comment type="similarity">
    <text evidence="3 12">Belongs to the ExbD/TolR family.</text>
</comment>
<evidence type="ECO:0000313" key="15">
    <source>
        <dbReference type="Proteomes" id="UP000501648"/>
    </source>
</evidence>
<name>A0A6M3ZRK5_9BURK</name>
<dbReference type="GO" id="GO:0015031">
    <property type="term" value="P:protein transport"/>
    <property type="evidence" value="ECO:0007669"/>
    <property type="project" value="UniProtKB-KW"/>
</dbReference>
<comment type="subunit">
    <text evidence="4">The accessory proteins ExbB and ExbD seem to form a complex with TonB.</text>
</comment>
<sequence>MAMQIDTQDGDEATPILEMNMTPLIDVMLVLIIMFIITIPIQNHMVNLNMPVPAPPTTSPKLPAVVTIDVTDNGKILWNGTIVASEAELEARLRDVAQQQDQDEVHLRPNSNVAYRNVAAVLAAAQRLEVKKLGIVGNERYLNP</sequence>
<keyword evidence="6" id="KW-1003">Cell membrane</keyword>
<proteinExistence type="inferred from homology"/>
<evidence type="ECO:0000256" key="9">
    <source>
        <dbReference type="ARBA" id="ARBA00022927"/>
    </source>
</evidence>
<evidence type="ECO:0000256" key="13">
    <source>
        <dbReference type="SAM" id="Phobius"/>
    </source>
</evidence>
<evidence type="ECO:0000256" key="1">
    <source>
        <dbReference type="ARBA" id="ARBA00003540"/>
    </source>
</evidence>
<dbReference type="PANTHER" id="PTHR30558">
    <property type="entry name" value="EXBD MEMBRANE COMPONENT OF PMF-DRIVEN MACROMOLECULE IMPORT SYSTEM"/>
    <property type="match status" value="1"/>
</dbReference>
<evidence type="ECO:0000256" key="5">
    <source>
        <dbReference type="ARBA" id="ARBA00022448"/>
    </source>
</evidence>
<keyword evidence="8 12" id="KW-0812">Transmembrane</keyword>
<evidence type="ECO:0000313" key="14">
    <source>
        <dbReference type="EMBL" id="QJQ01196.1"/>
    </source>
</evidence>
<dbReference type="InterPro" id="IPR003400">
    <property type="entry name" value="ExbD"/>
</dbReference>
<dbReference type="RefSeq" id="WP_017455437.1">
    <property type="nucleotide sequence ID" value="NZ_CP008956.1"/>
</dbReference>
<dbReference type="PANTHER" id="PTHR30558:SF12">
    <property type="entry name" value="BIOPOLYMER TRANSPORT PROTEIN EXBD"/>
    <property type="match status" value="1"/>
</dbReference>
<keyword evidence="11 13" id="KW-0472">Membrane</keyword>
<organism evidence="14 15">
    <name type="scientific">Herbaspirillum rubrisubalbicans Os34</name>
    <dbReference type="NCBI Taxonomy" id="1235827"/>
    <lineage>
        <taxon>Bacteria</taxon>
        <taxon>Pseudomonadati</taxon>
        <taxon>Pseudomonadota</taxon>
        <taxon>Betaproteobacteria</taxon>
        <taxon>Burkholderiales</taxon>
        <taxon>Oxalobacteraceae</taxon>
        <taxon>Herbaspirillum</taxon>
    </lineage>
</organism>
<evidence type="ECO:0000256" key="6">
    <source>
        <dbReference type="ARBA" id="ARBA00022475"/>
    </source>
</evidence>
<evidence type="ECO:0000256" key="12">
    <source>
        <dbReference type="RuleBase" id="RU003879"/>
    </source>
</evidence>
<dbReference type="EMBL" id="CP008956">
    <property type="protein sequence ID" value="QJQ01196.1"/>
    <property type="molecule type" value="Genomic_DNA"/>
</dbReference>
<dbReference type="Gene3D" id="3.30.420.270">
    <property type="match status" value="1"/>
</dbReference>
<gene>
    <name evidence="14" type="ORF">C798_13405</name>
</gene>
<evidence type="ECO:0000256" key="2">
    <source>
        <dbReference type="ARBA" id="ARBA00004249"/>
    </source>
</evidence>
<evidence type="ECO:0000256" key="11">
    <source>
        <dbReference type="ARBA" id="ARBA00023136"/>
    </source>
</evidence>
<evidence type="ECO:0000256" key="10">
    <source>
        <dbReference type="ARBA" id="ARBA00022989"/>
    </source>
</evidence>
<protein>
    <submittedName>
        <fullName evidence="14">Biopolymer transporter ExbD</fullName>
    </submittedName>
</protein>
<comment type="subcellular location">
    <subcellularLocation>
        <location evidence="2">Cell inner membrane</location>
        <topology evidence="2">Single-pass type II membrane protein</topology>
    </subcellularLocation>
    <subcellularLocation>
        <location evidence="12">Cell membrane</location>
        <topology evidence="12">Single-pass type II membrane protein</topology>
    </subcellularLocation>
</comment>
<reference evidence="14 15" key="1">
    <citation type="journal article" date="2012" name="J. Bacteriol.">
        <title>Genome sequence of the pathogenic Herbaspirillum seropedicae strain Os34, isolated from rice roots.</title>
        <authorList>
            <person name="Ye W."/>
            <person name="Ye S."/>
            <person name="Liu J."/>
            <person name="Chang S."/>
            <person name="Chen M."/>
            <person name="Zhu B."/>
            <person name="Guo L."/>
            <person name="An Q."/>
        </authorList>
    </citation>
    <scope>NUCLEOTIDE SEQUENCE [LARGE SCALE GENOMIC DNA]</scope>
    <source>
        <strain evidence="14 15">Os34</strain>
    </source>
</reference>
<dbReference type="Pfam" id="PF02472">
    <property type="entry name" value="ExbD"/>
    <property type="match status" value="1"/>
</dbReference>
<feature type="transmembrane region" description="Helical" evidence="13">
    <location>
        <begin position="20"/>
        <end position="41"/>
    </location>
</feature>
<evidence type="ECO:0000256" key="8">
    <source>
        <dbReference type="ARBA" id="ARBA00022692"/>
    </source>
</evidence>
<evidence type="ECO:0000256" key="7">
    <source>
        <dbReference type="ARBA" id="ARBA00022519"/>
    </source>
</evidence>
<comment type="function">
    <text evidence="1">Involved in the TonB-dependent energy-dependent transport of various receptor-bound substrates.</text>
</comment>
<dbReference type="AlphaFoldDB" id="A0A6M3ZRK5"/>
<keyword evidence="7" id="KW-0997">Cell inner membrane</keyword>
<accession>A0A6M3ZRK5</accession>
<evidence type="ECO:0000256" key="4">
    <source>
        <dbReference type="ARBA" id="ARBA00011471"/>
    </source>
</evidence>
<dbReference type="Proteomes" id="UP000501648">
    <property type="component" value="Chromosome"/>
</dbReference>